<keyword evidence="1" id="KW-0732">Signal</keyword>
<dbReference type="CDD" id="cd00920">
    <property type="entry name" value="Cupredoxin"/>
    <property type="match status" value="1"/>
</dbReference>
<proteinExistence type="predicted"/>
<dbReference type="PANTHER" id="PTHR34883">
    <property type="entry name" value="SERINE-RICH PROTEIN, PUTATIVE-RELATED-RELATED"/>
    <property type="match status" value="1"/>
</dbReference>
<evidence type="ECO:0000256" key="1">
    <source>
        <dbReference type="SAM" id="SignalP"/>
    </source>
</evidence>
<organism evidence="2 3">
    <name type="scientific">Coccidioides immitis (strain RS)</name>
    <name type="common">Valley fever fungus</name>
    <dbReference type="NCBI Taxonomy" id="246410"/>
    <lineage>
        <taxon>Eukaryota</taxon>
        <taxon>Fungi</taxon>
        <taxon>Dikarya</taxon>
        <taxon>Ascomycota</taxon>
        <taxon>Pezizomycotina</taxon>
        <taxon>Eurotiomycetes</taxon>
        <taxon>Eurotiomycetidae</taxon>
        <taxon>Onygenales</taxon>
        <taxon>Onygenaceae</taxon>
        <taxon>Coccidioides</taxon>
    </lineage>
</organism>
<feature type="chain" id="PRO_5002385746" description="Extracellular serine-rich protein" evidence="1">
    <location>
        <begin position="19"/>
        <end position="261"/>
    </location>
</feature>
<dbReference type="InParanoid" id="A0A0E1S1E9"/>
<evidence type="ECO:0008006" key="4">
    <source>
        <dbReference type="Google" id="ProtNLM"/>
    </source>
</evidence>
<dbReference type="RefSeq" id="XP_001241571.2">
    <property type="nucleotide sequence ID" value="XM_001241570.2"/>
</dbReference>
<keyword evidence="3" id="KW-1185">Reference proteome</keyword>
<name>A0A0E1S1E9_COCIM</name>
<reference evidence="3" key="2">
    <citation type="journal article" date="2010" name="Genome Res.">
        <title>Population genomic sequencing of Coccidioides fungi reveals recent hybridization and transposon control.</title>
        <authorList>
            <person name="Neafsey D.E."/>
            <person name="Barker B.M."/>
            <person name="Sharpton T.J."/>
            <person name="Stajich J.E."/>
            <person name="Park D.J."/>
            <person name="Whiston E."/>
            <person name="Hung C.-Y."/>
            <person name="McMahan C."/>
            <person name="White J."/>
            <person name="Sykes S."/>
            <person name="Heiman D."/>
            <person name="Young S."/>
            <person name="Zeng Q."/>
            <person name="Abouelleil A."/>
            <person name="Aftuck L."/>
            <person name="Bessette D."/>
            <person name="Brown A."/>
            <person name="FitzGerald M."/>
            <person name="Lui A."/>
            <person name="Macdonald J.P."/>
            <person name="Priest M."/>
            <person name="Orbach M.J."/>
            <person name="Galgiani J.N."/>
            <person name="Kirkland T.N."/>
            <person name="Cole G.T."/>
            <person name="Birren B.W."/>
            <person name="Henn M.R."/>
            <person name="Taylor J.W."/>
            <person name="Rounsley S.D."/>
        </authorList>
    </citation>
    <scope>GENOME REANNOTATION</scope>
    <source>
        <strain evidence="3">RS</strain>
    </source>
</reference>
<accession>A0A0E1S1E9</accession>
<dbReference type="VEuPathDB" id="FungiDB:CIMG_08734"/>
<dbReference type="PANTHER" id="PTHR34883:SF16">
    <property type="entry name" value="RICH PROTEIN, PUTATIVE-RELATED"/>
    <property type="match status" value="1"/>
</dbReference>
<protein>
    <recommendedName>
        <fullName evidence="4">Extracellular serine-rich protein</fullName>
    </recommendedName>
</protein>
<reference evidence="3" key="1">
    <citation type="journal article" date="2009" name="Genome Res.">
        <title>Comparative genomic analyses of the human fungal pathogens Coccidioides and their relatives.</title>
        <authorList>
            <person name="Sharpton T.J."/>
            <person name="Stajich J.E."/>
            <person name="Rounsley S.D."/>
            <person name="Gardner M.J."/>
            <person name="Wortman J.R."/>
            <person name="Jordar V.S."/>
            <person name="Maiti R."/>
            <person name="Kodira C.D."/>
            <person name="Neafsey D.E."/>
            <person name="Zeng Q."/>
            <person name="Hung C.-Y."/>
            <person name="McMahan C."/>
            <person name="Muszewska A."/>
            <person name="Grynberg M."/>
            <person name="Mandel M.A."/>
            <person name="Kellner E.M."/>
            <person name="Barker B.M."/>
            <person name="Galgiani J.N."/>
            <person name="Orbach M.J."/>
            <person name="Kirkland T.N."/>
            <person name="Cole G.T."/>
            <person name="Henn M.R."/>
            <person name="Birren B.W."/>
            <person name="Taylor J.W."/>
        </authorList>
    </citation>
    <scope>NUCLEOTIDE SEQUENCE [LARGE SCALE GENOMIC DNA]</scope>
    <source>
        <strain evidence="3">RS</strain>
    </source>
</reference>
<dbReference type="EMBL" id="GG704913">
    <property type="protein sequence ID" value="EAS29988.2"/>
    <property type="molecule type" value="Genomic_DNA"/>
</dbReference>
<dbReference type="InterPro" id="IPR052953">
    <property type="entry name" value="Ser-rich/MCO-related"/>
</dbReference>
<dbReference type="SUPFAM" id="SSF49503">
    <property type="entry name" value="Cupredoxins"/>
    <property type="match status" value="1"/>
</dbReference>
<evidence type="ECO:0000313" key="2">
    <source>
        <dbReference type="EMBL" id="EAS29988.2"/>
    </source>
</evidence>
<sequence>MLVPVIISLLCSIICSHAVEVNVGQSVSIDTLKQNQPNTHEVYVGGYKTFGFEPNRLNANIGDLVIFKFHGLNHTLTESSLDNPCKPLQQFDSGFHQFNPSNRSGLMISFVVNSLEPRWFFCRQIDPTSHCHAGMVFALNPGDHMGEFLINAKGEQKVVTTVITRSTTSWITAATVGATTGPPPLPATCHCSPTWALSGSWHRSMAVSSGTGPWPTATASAFSMPRSIPSLPFTSGTEKVLLISFPLQILLGLAVTFYQLL</sequence>
<dbReference type="Proteomes" id="UP000001261">
    <property type="component" value="Unassembled WGS sequence"/>
</dbReference>
<feature type="signal peptide" evidence="1">
    <location>
        <begin position="1"/>
        <end position="18"/>
    </location>
</feature>
<gene>
    <name evidence="2" type="ORF">CIMG_08734</name>
</gene>
<dbReference type="GeneID" id="4560467"/>
<dbReference type="STRING" id="246410.A0A0E1S1E9"/>
<dbReference type="KEGG" id="cim:CIMG_08734"/>
<evidence type="ECO:0000313" key="3">
    <source>
        <dbReference type="Proteomes" id="UP000001261"/>
    </source>
</evidence>
<dbReference type="AlphaFoldDB" id="A0A0E1S1E9"/>
<dbReference type="InterPro" id="IPR008972">
    <property type="entry name" value="Cupredoxin"/>
</dbReference>
<dbReference type="Gene3D" id="2.60.40.420">
    <property type="entry name" value="Cupredoxins - blue copper proteins"/>
    <property type="match status" value="1"/>
</dbReference>
<dbReference type="OrthoDB" id="4188812at2759"/>